<evidence type="ECO:0008006" key="3">
    <source>
        <dbReference type="Google" id="ProtNLM"/>
    </source>
</evidence>
<dbReference type="EMBL" id="MFJG01000005">
    <property type="protein sequence ID" value="OGG07416.1"/>
    <property type="molecule type" value="Genomic_DNA"/>
</dbReference>
<accession>A0A1F5Z4R5</accession>
<dbReference type="AlphaFoldDB" id="A0A1F5Z4R5"/>
<name>A0A1F5Z4R5_9BACT</name>
<dbReference type="InterPro" id="IPR036751">
    <property type="entry name" value="SpoVG_sf"/>
</dbReference>
<dbReference type="Pfam" id="PF04026">
    <property type="entry name" value="SpoVG"/>
    <property type="match status" value="1"/>
</dbReference>
<dbReference type="Gene3D" id="3.30.1120.40">
    <property type="entry name" value="Stage V sporulation protein G"/>
    <property type="match status" value="1"/>
</dbReference>
<comment type="caution">
    <text evidence="1">The sequence shown here is derived from an EMBL/GenBank/DDBJ whole genome shotgun (WGS) entry which is preliminary data.</text>
</comment>
<organism evidence="1 2">
    <name type="scientific">Candidatus Gottesmanbacteria bacterium RIFCSPHIGHO2_01_FULL_42_12</name>
    <dbReference type="NCBI Taxonomy" id="1798377"/>
    <lineage>
        <taxon>Bacteria</taxon>
        <taxon>Candidatus Gottesmaniibacteriota</taxon>
    </lineage>
</organism>
<dbReference type="InterPro" id="IPR007170">
    <property type="entry name" value="SpoVG"/>
</dbReference>
<evidence type="ECO:0000313" key="1">
    <source>
        <dbReference type="EMBL" id="OGG07416.1"/>
    </source>
</evidence>
<dbReference type="SUPFAM" id="SSF160537">
    <property type="entry name" value="SpoVG-like"/>
    <property type="match status" value="1"/>
</dbReference>
<sequence length="95" mass="10819">MTISEIQIVPIKPQDGLVAFVSFVLDNDLYLGSIGIITRPEGGYRLVYPTKKLGIRSINIFHPINKHFAETIEKEVIGKFEDVMKKYDRYDSADT</sequence>
<reference evidence="1 2" key="1">
    <citation type="journal article" date="2016" name="Nat. Commun.">
        <title>Thousands of microbial genomes shed light on interconnected biogeochemical processes in an aquifer system.</title>
        <authorList>
            <person name="Anantharaman K."/>
            <person name="Brown C.T."/>
            <person name="Hug L.A."/>
            <person name="Sharon I."/>
            <person name="Castelle C.J."/>
            <person name="Probst A.J."/>
            <person name="Thomas B.C."/>
            <person name="Singh A."/>
            <person name="Wilkins M.J."/>
            <person name="Karaoz U."/>
            <person name="Brodie E.L."/>
            <person name="Williams K.H."/>
            <person name="Hubbard S.S."/>
            <person name="Banfield J.F."/>
        </authorList>
    </citation>
    <scope>NUCLEOTIDE SEQUENCE [LARGE SCALE GENOMIC DNA]</scope>
</reference>
<evidence type="ECO:0000313" key="2">
    <source>
        <dbReference type="Proteomes" id="UP000178681"/>
    </source>
</evidence>
<gene>
    <name evidence="1" type="ORF">A2872_02335</name>
</gene>
<dbReference type="STRING" id="1798377.A2872_02335"/>
<dbReference type="Proteomes" id="UP000178681">
    <property type="component" value="Unassembled WGS sequence"/>
</dbReference>
<protein>
    <recommendedName>
        <fullName evidence="3">SpoVG family protein</fullName>
    </recommendedName>
</protein>
<dbReference type="GO" id="GO:0030435">
    <property type="term" value="P:sporulation resulting in formation of a cellular spore"/>
    <property type="evidence" value="ECO:0007669"/>
    <property type="project" value="InterPro"/>
</dbReference>
<proteinExistence type="predicted"/>